<dbReference type="GO" id="GO:0006310">
    <property type="term" value="P:DNA recombination"/>
    <property type="evidence" value="ECO:0007669"/>
    <property type="project" value="InterPro"/>
</dbReference>
<dbReference type="InterPro" id="IPR036614">
    <property type="entry name" value="RusA-like_sf"/>
</dbReference>
<proteinExistence type="predicted"/>
<dbReference type="EMBL" id="OGTP01000032">
    <property type="protein sequence ID" value="SPB18541.1"/>
    <property type="molecule type" value="Genomic_DNA"/>
</dbReference>
<dbReference type="OrthoDB" id="9102588at2"/>
<dbReference type="SUPFAM" id="SSF103084">
    <property type="entry name" value="Holliday junction resolvase RusA"/>
    <property type="match status" value="1"/>
</dbReference>
<evidence type="ECO:0000313" key="1">
    <source>
        <dbReference type="EMBL" id="SPB18541.1"/>
    </source>
</evidence>
<gene>
    <name evidence="1" type="ORF">NOV72_05741</name>
</gene>
<dbReference type="AlphaFoldDB" id="A0A2U3IEB1"/>
<dbReference type="Gene3D" id="3.30.1330.70">
    <property type="entry name" value="Holliday junction resolvase RusA"/>
    <property type="match status" value="1"/>
</dbReference>
<evidence type="ECO:0000313" key="2">
    <source>
        <dbReference type="Proteomes" id="UP000238169"/>
    </source>
</evidence>
<dbReference type="GO" id="GO:0000287">
    <property type="term" value="F:magnesium ion binding"/>
    <property type="evidence" value="ECO:0007669"/>
    <property type="project" value="InterPro"/>
</dbReference>
<organism evidence="1 2">
    <name type="scientific">Caballeronia novacaledonica</name>
    <dbReference type="NCBI Taxonomy" id="1544861"/>
    <lineage>
        <taxon>Bacteria</taxon>
        <taxon>Pseudomonadati</taxon>
        <taxon>Pseudomonadota</taxon>
        <taxon>Betaproteobacteria</taxon>
        <taxon>Burkholderiales</taxon>
        <taxon>Burkholderiaceae</taxon>
        <taxon>Caballeronia</taxon>
    </lineage>
</organism>
<dbReference type="Proteomes" id="UP000238169">
    <property type="component" value="Unassembled WGS sequence"/>
</dbReference>
<sequence length="166" mass="18876">MTVIAFTILGEAASKANSRAIVTRRSRTATGEVRARPASIKSDKARAFERSALRQIPVACRVRLDGPLRITLKLFYASERPDLAEDLVLDVLQDRWAYVRRDGVRMRERVQDGVYRNDRQIREKHVYHGIDRTHPRVEIVVEPLAQPACAWSAGLHVRRNPTGAPR</sequence>
<dbReference type="RefSeq" id="WP_106857989.1">
    <property type="nucleotide sequence ID" value="NZ_OGTP01000032.1"/>
</dbReference>
<keyword evidence="2" id="KW-1185">Reference proteome</keyword>
<accession>A0A2U3IEB1</accession>
<reference evidence="2" key="1">
    <citation type="submission" date="2018-01" db="EMBL/GenBank/DDBJ databases">
        <authorList>
            <person name="Peeters C."/>
        </authorList>
    </citation>
    <scope>NUCLEOTIDE SEQUENCE [LARGE SCALE GENOMIC DNA]</scope>
</reference>
<dbReference type="GO" id="GO:0006281">
    <property type="term" value="P:DNA repair"/>
    <property type="evidence" value="ECO:0007669"/>
    <property type="project" value="InterPro"/>
</dbReference>
<protein>
    <submittedName>
        <fullName evidence="1">Uncharacterized protein</fullName>
    </submittedName>
</protein>
<name>A0A2U3IEB1_9BURK</name>